<reference evidence="9 10" key="1">
    <citation type="submission" date="2021-05" db="EMBL/GenBank/DDBJ databases">
        <authorList>
            <person name="Zhang Z.D."/>
            <person name="Osman G."/>
        </authorList>
    </citation>
    <scope>NUCLEOTIDE SEQUENCE [LARGE SCALE GENOMIC DNA]</scope>
    <source>
        <strain evidence="9 10">KCTC 32217</strain>
    </source>
</reference>
<dbReference type="Gene3D" id="2.40.170.20">
    <property type="entry name" value="TonB-dependent receptor, beta-barrel domain"/>
    <property type="match status" value="1"/>
</dbReference>
<evidence type="ECO:0000259" key="8">
    <source>
        <dbReference type="Pfam" id="PF14905"/>
    </source>
</evidence>
<sequence>MKTPTFTLLIFLFFGLLISEIYNPLFAQSQVSGKILNASGEPISFANILLLSAQDSSLVRGGVSEENGDFQFAEVVHDTYLLSVSMVGFANHTQLLEIAANQAVRIPQIVLEESDEELEEVTVTASKPLYERKIDRMVINVQTSITSAGNTVLEVLQKSPGVTVNRQSNSFTLNGKSGVMIMINDKLTRLPMEAVFQLLEGMSAANVEKIELITNPPSKYESEGTGGIIHIVTVDHEDIGTNGNWGLTAGRNARETLGANFNINHRKNKVSYFLDYSIHYDKNIEIWTNQIRVIQPDFVSELNSHTDRYSITTTQNFRTGGEYQISKKSAVGAMFTFALRNWGLDANTVSSNIVSQDSTALVTTIIRETNNWRHLTGNVHFRYEVNEKSKLRLDLDYLKIHNHNPSSYLNEFYFPETGQNRNERIDIRKETPLDIIVASMDYTLKPKDSFSLESGVKASQSNFINDVGVAFIENGAVRMDPTLTDVADLDETIYAAYLSADWNINETNQIKAGIRYEHTKTYISTLGEVGVVDRDFGNFFPTFYYNRKFNDHFNINLSYARRITRPTFWDLAPFVYILDPITYFSGNPALRPAILDGYRLDLSIKRAVLAFNYSNSKNEIANWQPEVDPISGRQMIRSQNLNFEKVYSVALTLPWIFTDWWDIQINNEGYYRELQTSHLEINNIRNIYNYNVNFINTIKFPKDYTLELLGYYESNTLYGILESRPFGGISAGLQKKMPNNGGTLRLSVDDVFYTFVWRMDSHIPESNLYSSFKFDYHAQAIRLNYTKSFGNKKLKEVNIKSGSEDERRRL</sequence>
<evidence type="ECO:0000256" key="1">
    <source>
        <dbReference type="ARBA" id="ARBA00004571"/>
    </source>
</evidence>
<dbReference type="GO" id="GO:0044718">
    <property type="term" value="P:siderophore transmembrane transport"/>
    <property type="evidence" value="ECO:0007669"/>
    <property type="project" value="TreeGrafter"/>
</dbReference>
<evidence type="ECO:0000256" key="7">
    <source>
        <dbReference type="ARBA" id="ARBA00023237"/>
    </source>
</evidence>
<dbReference type="RefSeq" id="WP_213945977.1">
    <property type="nucleotide sequence ID" value="NZ_JAHCMY010000008.1"/>
</dbReference>
<dbReference type="PANTHER" id="PTHR30069:SF29">
    <property type="entry name" value="HEMOGLOBIN AND HEMOGLOBIN-HAPTOGLOBIN-BINDING PROTEIN 1-RELATED"/>
    <property type="match status" value="1"/>
</dbReference>
<keyword evidence="2" id="KW-0813">Transport</keyword>
<dbReference type="InterPro" id="IPR008969">
    <property type="entry name" value="CarboxyPept-like_regulatory"/>
</dbReference>
<dbReference type="InterPro" id="IPR041700">
    <property type="entry name" value="OMP_b-brl_3"/>
</dbReference>
<dbReference type="Gene3D" id="2.170.130.10">
    <property type="entry name" value="TonB-dependent receptor, plug domain"/>
    <property type="match status" value="1"/>
</dbReference>
<accession>A0AAP2CNR9</accession>
<comment type="subcellular location">
    <subcellularLocation>
        <location evidence="1">Cell outer membrane</location>
        <topology evidence="1">Multi-pass membrane protein</topology>
    </subcellularLocation>
</comment>
<evidence type="ECO:0000313" key="9">
    <source>
        <dbReference type="EMBL" id="MBS9525117.1"/>
    </source>
</evidence>
<dbReference type="InterPro" id="IPR039426">
    <property type="entry name" value="TonB-dep_rcpt-like"/>
</dbReference>
<dbReference type="GO" id="GO:0009279">
    <property type="term" value="C:cell outer membrane"/>
    <property type="evidence" value="ECO:0007669"/>
    <property type="project" value="UniProtKB-SubCell"/>
</dbReference>
<dbReference type="GO" id="GO:0015344">
    <property type="term" value="F:siderophore uptake transmembrane transporter activity"/>
    <property type="evidence" value="ECO:0007669"/>
    <property type="project" value="TreeGrafter"/>
</dbReference>
<dbReference type="InterPro" id="IPR036942">
    <property type="entry name" value="Beta-barrel_TonB_sf"/>
</dbReference>
<keyword evidence="5" id="KW-0732">Signal</keyword>
<dbReference type="SUPFAM" id="SSF56935">
    <property type="entry name" value="Porins"/>
    <property type="match status" value="1"/>
</dbReference>
<keyword evidence="4" id="KW-0812">Transmembrane</keyword>
<comment type="caution">
    <text evidence="9">The sequence shown here is derived from an EMBL/GenBank/DDBJ whole genome shotgun (WGS) entry which is preliminary data.</text>
</comment>
<organism evidence="9 10">
    <name type="scientific">Litoribacter ruber</name>
    <dbReference type="NCBI Taxonomy" id="702568"/>
    <lineage>
        <taxon>Bacteria</taxon>
        <taxon>Pseudomonadati</taxon>
        <taxon>Bacteroidota</taxon>
        <taxon>Cytophagia</taxon>
        <taxon>Cytophagales</taxon>
        <taxon>Cyclobacteriaceae</taxon>
        <taxon>Litoribacter</taxon>
    </lineage>
</organism>
<keyword evidence="6" id="KW-0472">Membrane</keyword>
<feature type="domain" description="Outer membrane protein beta-barrel" evidence="8">
    <location>
        <begin position="387"/>
        <end position="785"/>
    </location>
</feature>
<dbReference type="Pfam" id="PF14905">
    <property type="entry name" value="OMP_b-brl_3"/>
    <property type="match status" value="1"/>
</dbReference>
<keyword evidence="7" id="KW-0998">Cell outer membrane</keyword>
<keyword evidence="10" id="KW-1185">Reference proteome</keyword>
<dbReference type="SUPFAM" id="SSF49464">
    <property type="entry name" value="Carboxypeptidase regulatory domain-like"/>
    <property type="match status" value="1"/>
</dbReference>
<evidence type="ECO:0000256" key="3">
    <source>
        <dbReference type="ARBA" id="ARBA00022452"/>
    </source>
</evidence>
<dbReference type="AlphaFoldDB" id="A0AAP2CNR9"/>
<dbReference type="EMBL" id="JAHCMY010000008">
    <property type="protein sequence ID" value="MBS9525117.1"/>
    <property type="molecule type" value="Genomic_DNA"/>
</dbReference>
<evidence type="ECO:0000256" key="4">
    <source>
        <dbReference type="ARBA" id="ARBA00022692"/>
    </source>
</evidence>
<evidence type="ECO:0000256" key="6">
    <source>
        <dbReference type="ARBA" id="ARBA00023136"/>
    </source>
</evidence>
<name>A0AAP2CNR9_9BACT</name>
<proteinExistence type="predicted"/>
<keyword evidence="3" id="KW-1134">Transmembrane beta strand</keyword>
<protein>
    <submittedName>
        <fullName evidence="9">TonB-dependent receptor</fullName>
    </submittedName>
</protein>
<dbReference type="Gene3D" id="2.60.40.1120">
    <property type="entry name" value="Carboxypeptidase-like, regulatory domain"/>
    <property type="match status" value="1"/>
</dbReference>
<dbReference type="InterPro" id="IPR037066">
    <property type="entry name" value="Plug_dom_sf"/>
</dbReference>
<dbReference type="Proteomes" id="UP001319104">
    <property type="component" value="Unassembled WGS sequence"/>
</dbReference>
<gene>
    <name evidence="9" type="ORF">KI659_13940</name>
</gene>
<dbReference type="Pfam" id="PF13620">
    <property type="entry name" value="CarboxypepD_reg"/>
    <property type="match status" value="1"/>
</dbReference>
<evidence type="ECO:0000256" key="5">
    <source>
        <dbReference type="ARBA" id="ARBA00022729"/>
    </source>
</evidence>
<evidence type="ECO:0000256" key="2">
    <source>
        <dbReference type="ARBA" id="ARBA00022448"/>
    </source>
</evidence>
<dbReference type="PANTHER" id="PTHR30069">
    <property type="entry name" value="TONB-DEPENDENT OUTER MEMBRANE RECEPTOR"/>
    <property type="match status" value="1"/>
</dbReference>
<keyword evidence="9" id="KW-0675">Receptor</keyword>
<evidence type="ECO:0000313" key="10">
    <source>
        <dbReference type="Proteomes" id="UP001319104"/>
    </source>
</evidence>